<organism evidence="2 3">
    <name type="scientific">Lasiosphaeris hirsuta</name>
    <dbReference type="NCBI Taxonomy" id="260670"/>
    <lineage>
        <taxon>Eukaryota</taxon>
        <taxon>Fungi</taxon>
        <taxon>Dikarya</taxon>
        <taxon>Ascomycota</taxon>
        <taxon>Pezizomycotina</taxon>
        <taxon>Sordariomycetes</taxon>
        <taxon>Sordariomycetidae</taxon>
        <taxon>Sordariales</taxon>
        <taxon>Lasiosphaeriaceae</taxon>
        <taxon>Lasiosphaeris</taxon>
    </lineage>
</organism>
<sequence>MRPKPSDPLTRHVSRKASRLSSSAEMLGKRFEKFGAFADLEKAISLSREAVQAITQFDRPGRPGRLSSLGNLLGKRFERTGNPEDLEEAIRCMQKAEAAATALSPQSASSCAAYRNSLGNLWAWKFRLTGDPKHIWLAISSLEKAVACPEASPQDRMNWRSNLATVGSWKYEQTQTLEDLQYAIHQAREALKERSVEFSSRAIPLSCLADLLRCRYHQTHELIDMEECLGLYMESWNYREAVPAVRISAAQKVANILAAFQRGAEASDLLDQAVYLLPGISSYGLGQQDQQYMLSEFSGLATHAASAALEAGKGPVHAIQLLELGRGVISSLKSGGGADIAGHQITDCTNTCPITKDEIRQAASRGPIVIINTSPLRCDAILIEYEGIRSVPLPNLRLDVIEARVGQFRSLQSSRASAEASSRVAQEMFQILEWLWVTTAGPVLDHLGFRQEIRNTAWPRLWWMPTGALSQLPLHAAGLHRTRPSDSVIDRAISSYTPSIKALLHTQSLPANPDPTGGRALLVSMPKTPGCTPLPKASEELTKVAKLLKPLTSRAPAKLKHPSKPTVLTHLQSCTIFHFTGHSVSDATDPSSSRLLLTDWQTSPLTVRDLAALDRRASPPHLAYLSACSTGANAAPRLQDEAITLMTACQAAGFRHAVGSLWDVLDGHSVAAARRFYAELRVAGVASVAWAVHVAARGLRGATGDPWAWAAFIHMGV</sequence>
<reference evidence="2" key="1">
    <citation type="submission" date="2023-06" db="EMBL/GenBank/DDBJ databases">
        <title>Genome-scale phylogeny and comparative genomics of the fungal order Sordariales.</title>
        <authorList>
            <consortium name="Lawrence Berkeley National Laboratory"/>
            <person name="Hensen N."/>
            <person name="Bonometti L."/>
            <person name="Westerberg I."/>
            <person name="Brannstrom I.O."/>
            <person name="Guillou S."/>
            <person name="Cros-Aarteil S."/>
            <person name="Calhoun S."/>
            <person name="Haridas S."/>
            <person name="Kuo A."/>
            <person name="Mondo S."/>
            <person name="Pangilinan J."/>
            <person name="Riley R."/>
            <person name="Labutti K."/>
            <person name="Andreopoulos B."/>
            <person name="Lipzen A."/>
            <person name="Chen C."/>
            <person name="Yanf M."/>
            <person name="Daum C."/>
            <person name="Ng V."/>
            <person name="Clum A."/>
            <person name="Steindorff A."/>
            <person name="Ohm R."/>
            <person name="Martin F."/>
            <person name="Silar P."/>
            <person name="Natvig D."/>
            <person name="Lalanne C."/>
            <person name="Gautier V."/>
            <person name="Ament-Velasquez S.L."/>
            <person name="Kruys A."/>
            <person name="Hutchinson M.I."/>
            <person name="Powell A.J."/>
            <person name="Barry K."/>
            <person name="Miller A.N."/>
            <person name="Grigoriev I.V."/>
            <person name="Debuchy R."/>
            <person name="Gladieux P."/>
            <person name="Thoren M.H."/>
            <person name="Johannesson H."/>
        </authorList>
    </citation>
    <scope>NUCLEOTIDE SEQUENCE</scope>
    <source>
        <strain evidence="2">SMH4607-1</strain>
    </source>
</reference>
<dbReference type="EMBL" id="JAUKUA010000001">
    <property type="protein sequence ID" value="KAK0731979.1"/>
    <property type="molecule type" value="Genomic_DNA"/>
</dbReference>
<feature type="domain" description="CHAT" evidence="1">
    <location>
        <begin position="432"/>
        <end position="716"/>
    </location>
</feature>
<dbReference type="InterPro" id="IPR024983">
    <property type="entry name" value="CHAT_dom"/>
</dbReference>
<dbReference type="Gene3D" id="1.25.40.10">
    <property type="entry name" value="Tetratricopeptide repeat domain"/>
    <property type="match status" value="1"/>
</dbReference>
<evidence type="ECO:0000313" key="3">
    <source>
        <dbReference type="Proteomes" id="UP001172102"/>
    </source>
</evidence>
<name>A0AA40BD09_9PEZI</name>
<keyword evidence="3" id="KW-1185">Reference proteome</keyword>
<proteinExistence type="predicted"/>
<dbReference type="AlphaFoldDB" id="A0AA40BD09"/>
<dbReference type="InterPro" id="IPR011990">
    <property type="entry name" value="TPR-like_helical_dom_sf"/>
</dbReference>
<evidence type="ECO:0000313" key="2">
    <source>
        <dbReference type="EMBL" id="KAK0731979.1"/>
    </source>
</evidence>
<comment type="caution">
    <text evidence="2">The sequence shown here is derived from an EMBL/GenBank/DDBJ whole genome shotgun (WGS) entry which is preliminary data.</text>
</comment>
<gene>
    <name evidence="2" type="ORF">B0H67DRAFT_566371</name>
</gene>
<evidence type="ECO:0000259" key="1">
    <source>
        <dbReference type="Pfam" id="PF12770"/>
    </source>
</evidence>
<protein>
    <submittedName>
        <fullName evidence="2">CHAT domain-containing protein</fullName>
    </submittedName>
</protein>
<dbReference type="Proteomes" id="UP001172102">
    <property type="component" value="Unassembled WGS sequence"/>
</dbReference>
<accession>A0AA40BD09</accession>
<dbReference type="Pfam" id="PF12770">
    <property type="entry name" value="CHAT"/>
    <property type="match status" value="1"/>
</dbReference>